<keyword evidence="8" id="KW-1185">Reference proteome</keyword>
<dbReference type="Proteomes" id="UP000308197">
    <property type="component" value="Unassembled WGS sequence"/>
</dbReference>
<dbReference type="Gene3D" id="6.10.140.2220">
    <property type="match status" value="1"/>
</dbReference>
<evidence type="ECO:0000256" key="3">
    <source>
        <dbReference type="ARBA" id="ARBA00022833"/>
    </source>
</evidence>
<reference evidence="7 8" key="1">
    <citation type="journal article" date="2019" name="Nat. Ecol. Evol.">
        <title>Megaphylogeny resolves global patterns of mushroom evolution.</title>
        <authorList>
            <person name="Varga T."/>
            <person name="Krizsan K."/>
            <person name="Foldi C."/>
            <person name="Dima B."/>
            <person name="Sanchez-Garcia M."/>
            <person name="Sanchez-Ramirez S."/>
            <person name="Szollosi G.J."/>
            <person name="Szarkandi J.G."/>
            <person name="Papp V."/>
            <person name="Albert L."/>
            <person name="Andreopoulos W."/>
            <person name="Angelini C."/>
            <person name="Antonin V."/>
            <person name="Barry K.W."/>
            <person name="Bougher N.L."/>
            <person name="Buchanan P."/>
            <person name="Buyck B."/>
            <person name="Bense V."/>
            <person name="Catcheside P."/>
            <person name="Chovatia M."/>
            <person name="Cooper J."/>
            <person name="Damon W."/>
            <person name="Desjardin D."/>
            <person name="Finy P."/>
            <person name="Geml J."/>
            <person name="Haridas S."/>
            <person name="Hughes K."/>
            <person name="Justo A."/>
            <person name="Karasinski D."/>
            <person name="Kautmanova I."/>
            <person name="Kiss B."/>
            <person name="Kocsube S."/>
            <person name="Kotiranta H."/>
            <person name="LaButti K.M."/>
            <person name="Lechner B.E."/>
            <person name="Liimatainen K."/>
            <person name="Lipzen A."/>
            <person name="Lukacs Z."/>
            <person name="Mihaltcheva S."/>
            <person name="Morgado L.N."/>
            <person name="Niskanen T."/>
            <person name="Noordeloos M.E."/>
            <person name="Ohm R.A."/>
            <person name="Ortiz-Santana B."/>
            <person name="Ovrebo C."/>
            <person name="Racz N."/>
            <person name="Riley R."/>
            <person name="Savchenko A."/>
            <person name="Shiryaev A."/>
            <person name="Soop K."/>
            <person name="Spirin V."/>
            <person name="Szebenyi C."/>
            <person name="Tomsovsky M."/>
            <person name="Tulloss R.E."/>
            <person name="Uehling J."/>
            <person name="Grigoriev I.V."/>
            <person name="Vagvolgyi C."/>
            <person name="Papp T."/>
            <person name="Martin F.M."/>
            <person name="Miettinen O."/>
            <person name="Hibbett D.S."/>
            <person name="Nagy L.G."/>
        </authorList>
    </citation>
    <scope>NUCLEOTIDE SEQUENCE [LARGE SCALE GENOMIC DNA]</scope>
    <source>
        <strain evidence="7 8">HHB13444</strain>
    </source>
</reference>
<evidence type="ECO:0000256" key="2">
    <source>
        <dbReference type="ARBA" id="ARBA00022771"/>
    </source>
</evidence>
<dbReference type="STRING" id="1314778.A0A5C3NS74"/>
<evidence type="ECO:0000256" key="5">
    <source>
        <dbReference type="SAM" id="MobiDB-lite"/>
    </source>
</evidence>
<evidence type="ECO:0000313" key="7">
    <source>
        <dbReference type="EMBL" id="TFK80175.1"/>
    </source>
</evidence>
<evidence type="ECO:0000256" key="1">
    <source>
        <dbReference type="ARBA" id="ARBA00022723"/>
    </source>
</evidence>
<dbReference type="AlphaFoldDB" id="A0A5C3NS74"/>
<dbReference type="GO" id="GO:0008270">
    <property type="term" value="F:zinc ion binding"/>
    <property type="evidence" value="ECO:0007669"/>
    <property type="project" value="UniProtKB-KW"/>
</dbReference>
<dbReference type="SUPFAM" id="SSF144232">
    <property type="entry name" value="HIT/MYND zinc finger-like"/>
    <property type="match status" value="1"/>
</dbReference>
<feature type="region of interest" description="Disordered" evidence="5">
    <location>
        <begin position="52"/>
        <end position="74"/>
    </location>
</feature>
<accession>A0A5C3NS74</accession>
<evidence type="ECO:0000259" key="6">
    <source>
        <dbReference type="PROSITE" id="PS50865"/>
    </source>
</evidence>
<organism evidence="7 8">
    <name type="scientific">Polyporus arcularius HHB13444</name>
    <dbReference type="NCBI Taxonomy" id="1314778"/>
    <lineage>
        <taxon>Eukaryota</taxon>
        <taxon>Fungi</taxon>
        <taxon>Dikarya</taxon>
        <taxon>Basidiomycota</taxon>
        <taxon>Agaricomycotina</taxon>
        <taxon>Agaricomycetes</taxon>
        <taxon>Polyporales</taxon>
        <taxon>Polyporaceae</taxon>
        <taxon>Polyporus</taxon>
    </lineage>
</organism>
<dbReference type="PANTHER" id="PTHR10237:SF14">
    <property type="entry name" value="MYND-TYPE DOMAIN-CONTAINING PROTEIN"/>
    <property type="match status" value="1"/>
</dbReference>
<name>A0A5C3NS74_9APHY</name>
<keyword evidence="3" id="KW-0862">Zinc</keyword>
<feature type="domain" description="MYND-type" evidence="6">
    <location>
        <begin position="256"/>
        <end position="292"/>
    </location>
</feature>
<keyword evidence="2 4" id="KW-0863">Zinc-finger</keyword>
<dbReference type="EMBL" id="ML211829">
    <property type="protein sequence ID" value="TFK80175.1"/>
    <property type="molecule type" value="Genomic_DNA"/>
</dbReference>
<dbReference type="GO" id="GO:0005634">
    <property type="term" value="C:nucleus"/>
    <property type="evidence" value="ECO:0007669"/>
    <property type="project" value="TreeGrafter"/>
</dbReference>
<dbReference type="InParanoid" id="A0A5C3NS74"/>
<dbReference type="InterPro" id="IPR002893">
    <property type="entry name" value="Znf_MYND"/>
</dbReference>
<dbReference type="PROSITE" id="PS50865">
    <property type="entry name" value="ZF_MYND_2"/>
    <property type="match status" value="1"/>
</dbReference>
<dbReference type="Pfam" id="PF01753">
    <property type="entry name" value="zf-MYND"/>
    <property type="match status" value="1"/>
</dbReference>
<evidence type="ECO:0000313" key="8">
    <source>
        <dbReference type="Proteomes" id="UP000308197"/>
    </source>
</evidence>
<protein>
    <recommendedName>
        <fullName evidence="6">MYND-type domain-containing protein</fullName>
    </recommendedName>
</protein>
<dbReference type="PANTHER" id="PTHR10237">
    <property type="entry name" value="DEFORMED EPIDERMAL AUTOREGULATORY FACTOR 1 HOMOLOG SUPPRESSIN"/>
    <property type="match status" value="1"/>
</dbReference>
<proteinExistence type="predicted"/>
<keyword evidence="1" id="KW-0479">Metal-binding</keyword>
<gene>
    <name evidence="7" type="ORF">K466DRAFT_667794</name>
</gene>
<feature type="compositionally biased region" description="Polar residues" evidence="5">
    <location>
        <begin position="55"/>
        <end position="67"/>
    </location>
</feature>
<sequence>MNTPGLMRSGTISVLKSMGLELPADTKLSDENLDKRLRDALNAAQQKDGLPASLDLQSLTPWPTSKSAHSKAKTRPLLDAVQRGNIGEAAHNYARKSRVPELYVDSFMDLRQTIMGFAHFIDQGVMRCVIQDQEKENYAINVRVISVLEVDEKTPAIVVLYRSFDKSTAMEGAEWVCLQTEPDSSPVPSGSIINITATPLEQKLLLKLLKLNQHFIPEDFDVKRHPTEAGFRLSVLFPIGPLDFAARTKLSHNMGCGVCGRRATSRCGQCQSISYCSAECQRADWSTHKTTCRQLKGGRWCPVRIRAGLPGLTENAHMMLLNRYTRVAADAAVPVHKIDPNDPPPNVWGERAFIIKLQLNLVSDRPGEPPHMMVYDRKRSFQVFVLSEDDPDVFLALLEEIAGPRGGYRGAKMYRWARRTGDWGLSICLDRVPAAADTNW</sequence>
<dbReference type="InterPro" id="IPR024119">
    <property type="entry name" value="TF_DEAF-1"/>
</dbReference>
<dbReference type="GO" id="GO:0000981">
    <property type="term" value="F:DNA-binding transcription factor activity, RNA polymerase II-specific"/>
    <property type="evidence" value="ECO:0007669"/>
    <property type="project" value="TreeGrafter"/>
</dbReference>
<evidence type="ECO:0000256" key="4">
    <source>
        <dbReference type="PROSITE-ProRule" id="PRU00134"/>
    </source>
</evidence>